<dbReference type="AlphaFoldDB" id="A0AAP5H5B7"/>
<comment type="caution">
    <text evidence="1">The sequence shown here is derived from an EMBL/GenBank/DDBJ whole genome shotgun (WGS) entry which is preliminary data.</text>
</comment>
<accession>A0AAP5H5B7</accession>
<evidence type="ECO:0000313" key="1">
    <source>
        <dbReference type="EMBL" id="MDR6725291.1"/>
    </source>
</evidence>
<organism evidence="1 2">
    <name type="scientific">Paenibacillus amylolyticus</name>
    <dbReference type="NCBI Taxonomy" id="1451"/>
    <lineage>
        <taxon>Bacteria</taxon>
        <taxon>Bacillati</taxon>
        <taxon>Bacillota</taxon>
        <taxon>Bacilli</taxon>
        <taxon>Bacillales</taxon>
        <taxon>Paenibacillaceae</taxon>
        <taxon>Paenibacillus</taxon>
    </lineage>
</organism>
<dbReference type="Proteomes" id="UP001254832">
    <property type="component" value="Unassembled WGS sequence"/>
</dbReference>
<proteinExistence type="predicted"/>
<name>A0AAP5H5B7_PAEAM</name>
<dbReference type="EMBL" id="JAVDTR010000010">
    <property type="protein sequence ID" value="MDR6725291.1"/>
    <property type="molecule type" value="Genomic_DNA"/>
</dbReference>
<gene>
    <name evidence="1" type="ORF">J2W91_003790</name>
</gene>
<sequence length="285" mass="31856">MVSYRNVRVMLLILSLILICTPGCGFIQKDQTPEEVFSLALSGLAGKEKLSFEGQAGLRRESNGVFENQFKFAGKLEDHNRLTLQTRLPGVATSGGTQMSATSVQPAGQPGGFSASFQRKKGQWMAMSNEQEPLRGALSRYNPISQLENIDRMNKTIKAEYGGGRRTQILRIELKPEDAKAWATTQLDAEMGAMREEYMRKAKAIGGTNQAKLEQELERVWEQGEVTMDKMMEQASVQTVYHLTVDRKTSLPLRLSSESQVSYQDMNNKRNTEALVTDVNFGAYE</sequence>
<dbReference type="RefSeq" id="WP_310142428.1">
    <property type="nucleotide sequence ID" value="NZ_JAVDTR010000010.1"/>
</dbReference>
<protein>
    <submittedName>
        <fullName evidence="1">Uncharacterized protein</fullName>
    </submittedName>
</protein>
<reference evidence="1" key="1">
    <citation type="submission" date="2023-07" db="EMBL/GenBank/DDBJ databases">
        <title>Sorghum-associated microbial communities from plants grown in Nebraska, USA.</title>
        <authorList>
            <person name="Schachtman D."/>
        </authorList>
    </citation>
    <scope>NUCLEOTIDE SEQUENCE</scope>
    <source>
        <strain evidence="1">BE80</strain>
    </source>
</reference>
<evidence type="ECO:0000313" key="2">
    <source>
        <dbReference type="Proteomes" id="UP001254832"/>
    </source>
</evidence>